<feature type="domain" description="Carbamoyltransferase" evidence="2">
    <location>
        <begin position="21"/>
        <end position="358"/>
    </location>
</feature>
<dbReference type="PANTHER" id="PTHR34847:SF1">
    <property type="entry name" value="NODULATION PROTEIN U"/>
    <property type="match status" value="1"/>
</dbReference>
<dbReference type="CDD" id="cd24098">
    <property type="entry name" value="ASKHA_NBD_TobZ_N"/>
    <property type="match status" value="1"/>
</dbReference>
<keyword evidence="5" id="KW-1185">Reference proteome</keyword>
<comment type="similarity">
    <text evidence="1">Belongs to the NodU/CmcH family.</text>
</comment>
<name>A0ABS9D6Q4_9ALTE</name>
<dbReference type="RefSeq" id="WP_235311722.1">
    <property type="nucleotide sequence ID" value="NZ_JAKGAS010000004.1"/>
</dbReference>
<dbReference type="EMBL" id="JAKGAS010000004">
    <property type="protein sequence ID" value="MCF2948107.1"/>
    <property type="molecule type" value="Genomic_DNA"/>
</dbReference>
<reference evidence="4 5" key="1">
    <citation type="submission" date="2022-01" db="EMBL/GenBank/DDBJ databases">
        <title>Paraglaciecola sp. G1-23.</title>
        <authorList>
            <person name="Jin M.S."/>
            <person name="Han D.M."/>
            <person name="Kim H.M."/>
            <person name="Jeon C.O."/>
        </authorList>
    </citation>
    <scope>NUCLEOTIDE SEQUENCE [LARGE SCALE GENOMIC DNA]</scope>
    <source>
        <strain evidence="4 5">G1-23</strain>
    </source>
</reference>
<dbReference type="PANTHER" id="PTHR34847">
    <property type="entry name" value="NODULATION PROTEIN U"/>
    <property type="match status" value="1"/>
</dbReference>
<evidence type="ECO:0000313" key="4">
    <source>
        <dbReference type="EMBL" id="MCF2948107.1"/>
    </source>
</evidence>
<proteinExistence type="inferred from homology"/>
<evidence type="ECO:0000313" key="5">
    <source>
        <dbReference type="Proteomes" id="UP001521137"/>
    </source>
</evidence>
<feature type="domain" description="Carbamoyltransferase C-terminal" evidence="3">
    <location>
        <begin position="415"/>
        <end position="601"/>
    </location>
</feature>
<protein>
    <submittedName>
        <fullName evidence="4">Carbamoyltransferase</fullName>
    </submittedName>
</protein>
<evidence type="ECO:0000259" key="3">
    <source>
        <dbReference type="Pfam" id="PF16861"/>
    </source>
</evidence>
<dbReference type="Proteomes" id="UP001521137">
    <property type="component" value="Unassembled WGS sequence"/>
</dbReference>
<evidence type="ECO:0000256" key="1">
    <source>
        <dbReference type="ARBA" id="ARBA00006129"/>
    </source>
</evidence>
<dbReference type="InterPro" id="IPR003696">
    <property type="entry name" value="Carbtransf_dom"/>
</dbReference>
<organism evidence="4 5">
    <name type="scientific">Paraglaciecola algarum</name>
    <dbReference type="NCBI Taxonomy" id="3050085"/>
    <lineage>
        <taxon>Bacteria</taxon>
        <taxon>Pseudomonadati</taxon>
        <taxon>Pseudomonadota</taxon>
        <taxon>Gammaproteobacteria</taxon>
        <taxon>Alteromonadales</taxon>
        <taxon>Alteromonadaceae</taxon>
        <taxon>Paraglaciecola</taxon>
    </lineage>
</organism>
<dbReference type="InterPro" id="IPR038152">
    <property type="entry name" value="Carbam_trans_C_sf"/>
</dbReference>
<sequence length="621" mass="69740">MNCSSYKFSILKVKERLMYTLGISAYYHDSAAALLKDDKIIAAAQEERFTRIKHDAAFPIKAVNYCLEEAEISLSQIDSIVYYENPTLKLSRIISNHIKNVFKGFFLYMDTFPQYLLQKHFIKRNVTKILGKEAAAKLTFLHHHTSHLASAFYPSPFEDAAIITMDGVGEIETTTIAHGEGSNIQIKKTLEFPDSVGLLYSVFTVFCGFKVNSGEYKLMGLAPYGQPKYKDLIQDKLVKIFADGSIKLNMEYFNFCHEPRMFGEKLEKLIGIPARTSESPLTQEYADIASSIQDVTEIIVLKIAQYAKTMTNSKNLCLAGGVALNCVANGRLLKESGFDKIWIQPASGDAGTALGAALHHVYSCKPRTVERENTDSMQGSYLGPQFSDENIEKALIKLDLSFTKLKPDTLIEQTASLLKNDKVIGWFQGRMEFGPRALGNRSIIGNAQSPNLQKQMNLKIKFRESFRPFAPSVLEEDVEHYFQLQCPSPYMLLVATVNQDRCLNDGISPNIESDIHQVRSDIPAVTHVDYTARVQSVSKKTNPKYHALISKFKSITDSAVIINTSFNIRGEPIVCTPEDAIKCFKLTHMDALAIGNYLVLKEQNPSNKEEIDEYINSFEKD</sequence>
<dbReference type="Gene3D" id="3.30.420.40">
    <property type="match status" value="2"/>
</dbReference>
<dbReference type="Pfam" id="PF02543">
    <property type="entry name" value="Carbam_trans_N"/>
    <property type="match status" value="1"/>
</dbReference>
<dbReference type="Gene3D" id="3.90.870.20">
    <property type="entry name" value="Carbamoyltransferase, C-terminal domain"/>
    <property type="match status" value="1"/>
</dbReference>
<dbReference type="InterPro" id="IPR043129">
    <property type="entry name" value="ATPase_NBD"/>
</dbReference>
<accession>A0ABS9D6Q4</accession>
<evidence type="ECO:0000259" key="2">
    <source>
        <dbReference type="Pfam" id="PF02543"/>
    </source>
</evidence>
<comment type="caution">
    <text evidence="4">The sequence shown here is derived from an EMBL/GenBank/DDBJ whole genome shotgun (WGS) entry which is preliminary data.</text>
</comment>
<gene>
    <name evidence="4" type="ORF">L0668_08320</name>
</gene>
<dbReference type="SUPFAM" id="SSF53067">
    <property type="entry name" value="Actin-like ATPase domain"/>
    <property type="match status" value="1"/>
</dbReference>
<dbReference type="InterPro" id="IPR031730">
    <property type="entry name" value="Carbam_trans_C"/>
</dbReference>
<dbReference type="Pfam" id="PF16861">
    <property type="entry name" value="Carbam_trans_C"/>
    <property type="match status" value="1"/>
</dbReference>
<dbReference type="InterPro" id="IPR051338">
    <property type="entry name" value="NodU/CmcH_Carbamoyltrnsfr"/>
</dbReference>